<keyword evidence="2" id="KW-0408">Iron</keyword>
<dbReference type="Gene3D" id="1.10.630.10">
    <property type="entry name" value="Cytochrome P450"/>
    <property type="match status" value="1"/>
</dbReference>
<dbReference type="EMBL" id="JBHMEA010000049">
    <property type="protein sequence ID" value="MFB9233401.1"/>
    <property type="molecule type" value="Genomic_DNA"/>
</dbReference>
<dbReference type="Pfam" id="PF00067">
    <property type="entry name" value="p450"/>
    <property type="match status" value="2"/>
</dbReference>
<dbReference type="PROSITE" id="PS00086">
    <property type="entry name" value="CYTOCHROME_P450"/>
    <property type="match status" value="1"/>
</dbReference>
<keyword evidence="2" id="KW-0560">Oxidoreductase</keyword>
<dbReference type="PRINTS" id="PR00385">
    <property type="entry name" value="P450"/>
</dbReference>
<reference evidence="3 4" key="1">
    <citation type="submission" date="2024-09" db="EMBL/GenBank/DDBJ databases">
        <authorList>
            <person name="Sun Q."/>
            <person name="Mori K."/>
        </authorList>
    </citation>
    <scope>NUCLEOTIDE SEQUENCE [LARGE SCALE GENOMIC DNA]</scope>
    <source>
        <strain evidence="3 4">CECT 8726</strain>
    </source>
</reference>
<proteinExistence type="inferred from homology"/>
<organism evidence="3 4">
    <name type="scientific">Pseudohalocynthiibacter aestuariivivens</name>
    <dbReference type="NCBI Taxonomy" id="1591409"/>
    <lineage>
        <taxon>Bacteria</taxon>
        <taxon>Pseudomonadati</taxon>
        <taxon>Pseudomonadota</taxon>
        <taxon>Alphaproteobacteria</taxon>
        <taxon>Rhodobacterales</taxon>
        <taxon>Paracoccaceae</taxon>
        <taxon>Pseudohalocynthiibacter</taxon>
    </lineage>
</organism>
<dbReference type="InterPro" id="IPR001128">
    <property type="entry name" value="Cyt_P450"/>
</dbReference>
<comment type="similarity">
    <text evidence="1 2">Belongs to the cytochrome P450 family.</text>
</comment>
<dbReference type="PRINTS" id="PR00359">
    <property type="entry name" value="BP450"/>
</dbReference>
<dbReference type="InterPro" id="IPR017972">
    <property type="entry name" value="Cyt_P450_CS"/>
</dbReference>
<sequence>MQRFSQSPTDAAFVQNPYAFYERGRAAGELIWWDDYSLPCATSYDAVNALLRDRRFGREIPQDKRPEIPQHLEPFYAVEAHSMLELEGARHTRLRSLVLRAFTSRRIQTLAPEIETLCHQLIDVFPAEEFDLLPQFAQKLPVIVICRLLGIPEEMGSELLRWSNAMVTMYQARRTREDEFAAVAATEAFVSFMRSYVEERRKSPRDDLITSLIAAEEVGQKLTTDELITTCILLLNAGHEATVHTLGNGVKALLEHNTRSDAYSSENIERTVEEILRFDPPLHMFTRWAYEDAEELFGHSFKAGDEVGLLLASANRDDAAFENAARFDVSRAVKPHTSFGAGVHFCVGAPLARLELQIAIPILFSRCPQLTMTEPALYANLYHFHGLKTLMVSR</sequence>
<evidence type="ECO:0000313" key="4">
    <source>
        <dbReference type="Proteomes" id="UP001589683"/>
    </source>
</evidence>
<evidence type="ECO:0000256" key="2">
    <source>
        <dbReference type="RuleBase" id="RU000461"/>
    </source>
</evidence>
<dbReference type="RefSeq" id="WP_213888320.1">
    <property type="nucleotide sequence ID" value="NZ_JAGFNU010000003.1"/>
</dbReference>
<keyword evidence="2" id="KW-0503">Monooxygenase</keyword>
<dbReference type="CDD" id="cd20625">
    <property type="entry name" value="CYP164-like"/>
    <property type="match status" value="1"/>
</dbReference>
<keyword evidence="2" id="KW-0349">Heme</keyword>
<dbReference type="Proteomes" id="UP001589683">
    <property type="component" value="Unassembled WGS sequence"/>
</dbReference>
<dbReference type="InterPro" id="IPR036396">
    <property type="entry name" value="Cyt_P450_sf"/>
</dbReference>
<gene>
    <name evidence="3" type="ORF">ACFFUT_16535</name>
</gene>
<protein>
    <submittedName>
        <fullName evidence="3">Cytochrome P450</fullName>
    </submittedName>
</protein>
<evidence type="ECO:0000256" key="1">
    <source>
        <dbReference type="ARBA" id="ARBA00010617"/>
    </source>
</evidence>
<keyword evidence="4" id="KW-1185">Reference proteome</keyword>
<dbReference type="PANTHER" id="PTHR46696:SF1">
    <property type="entry name" value="CYTOCHROME P450 YJIB-RELATED"/>
    <property type="match status" value="1"/>
</dbReference>
<keyword evidence="2" id="KW-0479">Metal-binding</keyword>
<name>A0ABV5JKI3_9RHOB</name>
<dbReference type="SUPFAM" id="SSF48264">
    <property type="entry name" value="Cytochrome P450"/>
    <property type="match status" value="1"/>
</dbReference>
<dbReference type="PANTHER" id="PTHR46696">
    <property type="entry name" value="P450, PUTATIVE (EUROFUNG)-RELATED"/>
    <property type="match status" value="1"/>
</dbReference>
<dbReference type="InterPro" id="IPR002397">
    <property type="entry name" value="Cyt_P450_B"/>
</dbReference>
<accession>A0ABV5JKI3</accession>
<comment type="caution">
    <text evidence="3">The sequence shown here is derived from an EMBL/GenBank/DDBJ whole genome shotgun (WGS) entry which is preliminary data.</text>
</comment>
<evidence type="ECO:0000313" key="3">
    <source>
        <dbReference type="EMBL" id="MFB9233401.1"/>
    </source>
</evidence>